<sequence length="100" mass="10599">MVGIAQKGYIAVRPAFHLNGEEKRTLPTQVEELDQALVEEQPAHGAGLRIALDHKGNGLIQRIGIGSIVAEGVAVVHGEPSSSSVWQSALVAEAVELIRL</sequence>
<dbReference type="AlphaFoldDB" id="A0A644XS80"/>
<reference evidence="1" key="1">
    <citation type="submission" date="2019-08" db="EMBL/GenBank/DDBJ databases">
        <authorList>
            <person name="Kucharzyk K."/>
            <person name="Murdoch R.W."/>
            <person name="Higgins S."/>
            <person name="Loffler F."/>
        </authorList>
    </citation>
    <scope>NUCLEOTIDE SEQUENCE</scope>
</reference>
<proteinExistence type="predicted"/>
<protein>
    <submittedName>
        <fullName evidence="1">Uncharacterized protein</fullName>
    </submittedName>
</protein>
<accession>A0A644XS80</accession>
<gene>
    <name evidence="1" type="ORF">SDC9_65347</name>
</gene>
<evidence type="ECO:0000313" key="1">
    <source>
        <dbReference type="EMBL" id="MPM18929.1"/>
    </source>
</evidence>
<comment type="caution">
    <text evidence="1">The sequence shown here is derived from an EMBL/GenBank/DDBJ whole genome shotgun (WGS) entry which is preliminary data.</text>
</comment>
<organism evidence="1">
    <name type="scientific">bioreactor metagenome</name>
    <dbReference type="NCBI Taxonomy" id="1076179"/>
    <lineage>
        <taxon>unclassified sequences</taxon>
        <taxon>metagenomes</taxon>
        <taxon>ecological metagenomes</taxon>
    </lineage>
</organism>
<name>A0A644XS80_9ZZZZ</name>
<dbReference type="EMBL" id="VSSQ01003079">
    <property type="protein sequence ID" value="MPM18929.1"/>
    <property type="molecule type" value="Genomic_DNA"/>
</dbReference>